<organism evidence="3 4">
    <name type="scientific">candidate division WS6 bacterium OLB20</name>
    <dbReference type="NCBI Taxonomy" id="1617426"/>
    <lineage>
        <taxon>Bacteria</taxon>
        <taxon>Candidatus Dojkabacteria</taxon>
    </lineage>
</organism>
<feature type="chain" id="PRO_5007475307" description="Lipoprotein" evidence="2">
    <location>
        <begin position="29"/>
        <end position="155"/>
    </location>
</feature>
<proteinExistence type="predicted"/>
<dbReference type="Proteomes" id="UP000070457">
    <property type="component" value="Unassembled WGS sequence"/>
</dbReference>
<feature type="region of interest" description="Disordered" evidence="1">
    <location>
        <begin position="29"/>
        <end position="58"/>
    </location>
</feature>
<gene>
    <name evidence="3" type="ORF">TR69_WS6001000454</name>
</gene>
<dbReference type="STRING" id="1617426.TR69_WS6001000454"/>
<feature type="signal peptide" evidence="2">
    <location>
        <begin position="1"/>
        <end position="28"/>
    </location>
</feature>
<accession>A0A136LXS2</accession>
<keyword evidence="2" id="KW-0732">Signal</keyword>
<sequence>MKIRIPFPTTAVILFGAIVLTACTPAQNNQTVDPAPSPSQVQPVVTDAPEDQDQTRRSDVKQISTAITQYVTEPGNALADFGVVPVCNRQKIEIGTGSGNMDLGSFLVPDYLVRIPFDPAKGSDEATGYAICNNQKGETVIWSLHSDATKLNSAK</sequence>
<dbReference type="AlphaFoldDB" id="A0A136LXS2"/>
<evidence type="ECO:0000256" key="1">
    <source>
        <dbReference type="SAM" id="MobiDB-lite"/>
    </source>
</evidence>
<evidence type="ECO:0000256" key="2">
    <source>
        <dbReference type="SAM" id="SignalP"/>
    </source>
</evidence>
<name>A0A136LXS2_9BACT</name>
<comment type="caution">
    <text evidence="3">The sequence shown here is derived from an EMBL/GenBank/DDBJ whole genome shotgun (WGS) entry which is preliminary data.</text>
</comment>
<evidence type="ECO:0008006" key="5">
    <source>
        <dbReference type="Google" id="ProtNLM"/>
    </source>
</evidence>
<dbReference type="EMBL" id="JYNZ01000003">
    <property type="protein sequence ID" value="KXK26451.1"/>
    <property type="molecule type" value="Genomic_DNA"/>
</dbReference>
<reference evidence="3 4" key="1">
    <citation type="submission" date="2015-02" db="EMBL/GenBank/DDBJ databases">
        <title>Improved understanding of the partial-nitritation anammox process through 23 genomes representing the majority of the microbial community.</title>
        <authorList>
            <person name="Speth D.R."/>
            <person name="In T Zandt M."/>
            <person name="Guerrero Cruz S."/>
            <person name="Jetten M.S."/>
            <person name="Dutilh B.E."/>
        </authorList>
    </citation>
    <scope>NUCLEOTIDE SEQUENCE [LARGE SCALE GENOMIC DNA]</scope>
    <source>
        <strain evidence="3">OLB20</strain>
    </source>
</reference>
<evidence type="ECO:0000313" key="4">
    <source>
        <dbReference type="Proteomes" id="UP000070457"/>
    </source>
</evidence>
<dbReference type="PROSITE" id="PS51257">
    <property type="entry name" value="PROKAR_LIPOPROTEIN"/>
    <property type="match status" value="1"/>
</dbReference>
<evidence type="ECO:0000313" key="3">
    <source>
        <dbReference type="EMBL" id="KXK26451.1"/>
    </source>
</evidence>
<protein>
    <recommendedName>
        <fullName evidence="5">Lipoprotein</fullName>
    </recommendedName>
</protein>